<feature type="domain" description="Ribosomal RNA small subunit methyltransferase E PUA-like" evidence="14">
    <location>
        <begin position="27"/>
        <end position="64"/>
    </location>
</feature>
<dbReference type="EMBL" id="WAJS01000009">
    <property type="protein sequence ID" value="KAB1650821.1"/>
    <property type="molecule type" value="Genomic_DNA"/>
</dbReference>
<evidence type="ECO:0000256" key="10">
    <source>
        <dbReference type="ARBA" id="ARBA00025699"/>
    </source>
</evidence>
<keyword evidence="16" id="KW-1185">Reference proteome</keyword>
<organism evidence="15 16">
    <name type="scientific">Adlercreutzia muris</name>
    <dbReference type="NCBI Taxonomy" id="1796610"/>
    <lineage>
        <taxon>Bacteria</taxon>
        <taxon>Bacillati</taxon>
        <taxon>Actinomycetota</taxon>
        <taxon>Coriobacteriia</taxon>
        <taxon>Eggerthellales</taxon>
        <taxon>Eggerthellaceae</taxon>
        <taxon>Adlercreutzia</taxon>
    </lineage>
</organism>
<evidence type="ECO:0000313" key="16">
    <source>
        <dbReference type="Proteomes" id="UP000479639"/>
    </source>
</evidence>
<evidence type="ECO:0000256" key="3">
    <source>
        <dbReference type="ARBA" id="ARBA00012328"/>
    </source>
</evidence>
<evidence type="ECO:0000256" key="2">
    <source>
        <dbReference type="ARBA" id="ARBA00005528"/>
    </source>
</evidence>
<dbReference type="NCBIfam" id="TIGR00046">
    <property type="entry name" value="RsmE family RNA methyltransferase"/>
    <property type="match status" value="1"/>
</dbReference>
<dbReference type="CDD" id="cd18084">
    <property type="entry name" value="RsmE-like"/>
    <property type="match status" value="1"/>
</dbReference>
<accession>A0A7C8BS46</accession>
<comment type="catalytic activity">
    <reaction evidence="12">
        <text>uridine(1498) in 16S rRNA + S-adenosyl-L-methionine = N(3)-methyluridine(1498) in 16S rRNA + S-adenosyl-L-homocysteine + H(+)</text>
        <dbReference type="Rhea" id="RHEA:42920"/>
        <dbReference type="Rhea" id="RHEA-COMP:10283"/>
        <dbReference type="Rhea" id="RHEA-COMP:10284"/>
        <dbReference type="ChEBI" id="CHEBI:15378"/>
        <dbReference type="ChEBI" id="CHEBI:57856"/>
        <dbReference type="ChEBI" id="CHEBI:59789"/>
        <dbReference type="ChEBI" id="CHEBI:65315"/>
        <dbReference type="ChEBI" id="CHEBI:74502"/>
        <dbReference type="EC" id="2.1.1.193"/>
    </reaction>
</comment>
<dbReference type="Pfam" id="PF20260">
    <property type="entry name" value="PUA_4"/>
    <property type="match status" value="1"/>
</dbReference>
<dbReference type="AlphaFoldDB" id="A0A7C8BS46"/>
<evidence type="ECO:0000256" key="1">
    <source>
        <dbReference type="ARBA" id="ARBA00004496"/>
    </source>
</evidence>
<evidence type="ECO:0000313" key="15">
    <source>
        <dbReference type="EMBL" id="KAB1650821.1"/>
    </source>
</evidence>
<dbReference type="InterPro" id="IPR006700">
    <property type="entry name" value="RsmE"/>
</dbReference>
<evidence type="ECO:0000259" key="14">
    <source>
        <dbReference type="Pfam" id="PF20260"/>
    </source>
</evidence>
<evidence type="ECO:0000256" key="11">
    <source>
        <dbReference type="ARBA" id="ARBA00033196"/>
    </source>
</evidence>
<proteinExistence type="inferred from homology"/>
<dbReference type="Proteomes" id="UP000479639">
    <property type="component" value="Unassembled WGS sequence"/>
</dbReference>
<reference evidence="15 16" key="1">
    <citation type="submission" date="2019-09" db="EMBL/GenBank/DDBJ databases">
        <title>Whole genome shotgun sequencing (WGS) of Ellagibacter isourolithinifaciens DSM 104140(T) and Adlercreutzia muris DSM 29508(T).</title>
        <authorList>
            <person name="Stoll D.A."/>
            <person name="Danylec N."/>
            <person name="Huch M."/>
        </authorList>
    </citation>
    <scope>NUCLEOTIDE SEQUENCE [LARGE SCALE GENOMIC DNA]</scope>
    <source>
        <strain evidence="15 16">DSM 29508</strain>
    </source>
</reference>
<dbReference type="Gene3D" id="3.40.1280.10">
    <property type="match status" value="1"/>
</dbReference>
<feature type="domain" description="Ribosomal RNA small subunit methyltransferase E methyltransferase" evidence="13">
    <location>
        <begin position="80"/>
        <end position="252"/>
    </location>
</feature>
<dbReference type="PANTHER" id="PTHR30027:SF3">
    <property type="entry name" value="16S RRNA (URACIL(1498)-N(3))-METHYLTRANSFERASE"/>
    <property type="match status" value="1"/>
</dbReference>
<evidence type="ECO:0000256" key="12">
    <source>
        <dbReference type="ARBA" id="ARBA00047944"/>
    </source>
</evidence>
<keyword evidence="6" id="KW-0698">rRNA processing</keyword>
<evidence type="ECO:0000259" key="13">
    <source>
        <dbReference type="Pfam" id="PF04452"/>
    </source>
</evidence>
<comment type="caution">
    <text evidence="15">The sequence shown here is derived from an EMBL/GenBank/DDBJ whole genome shotgun (WGS) entry which is preliminary data.</text>
</comment>
<dbReference type="GO" id="GO:0070042">
    <property type="term" value="F:rRNA (uridine-N3-)-methyltransferase activity"/>
    <property type="evidence" value="ECO:0007669"/>
    <property type="project" value="TreeGrafter"/>
</dbReference>
<comment type="similarity">
    <text evidence="2">Belongs to the RNA methyltransferase RsmE family.</text>
</comment>
<evidence type="ECO:0000256" key="9">
    <source>
        <dbReference type="ARBA" id="ARBA00022691"/>
    </source>
</evidence>
<evidence type="ECO:0000256" key="5">
    <source>
        <dbReference type="ARBA" id="ARBA00022490"/>
    </source>
</evidence>
<dbReference type="PANTHER" id="PTHR30027">
    <property type="entry name" value="RIBOSOMAL RNA SMALL SUBUNIT METHYLTRANSFERASE E"/>
    <property type="match status" value="1"/>
</dbReference>
<dbReference type="InterPro" id="IPR046887">
    <property type="entry name" value="RsmE_PUA-like"/>
</dbReference>
<dbReference type="InterPro" id="IPR046886">
    <property type="entry name" value="RsmE_MTase_dom"/>
</dbReference>
<dbReference type="GO" id="GO:0070475">
    <property type="term" value="P:rRNA base methylation"/>
    <property type="evidence" value="ECO:0007669"/>
    <property type="project" value="TreeGrafter"/>
</dbReference>
<dbReference type="GO" id="GO:0005737">
    <property type="term" value="C:cytoplasm"/>
    <property type="evidence" value="ECO:0007669"/>
    <property type="project" value="UniProtKB-SubCell"/>
</dbReference>
<dbReference type="InterPro" id="IPR015947">
    <property type="entry name" value="PUA-like_sf"/>
</dbReference>
<keyword evidence="5" id="KW-0963">Cytoplasm</keyword>
<sequence>MSLPRFFLENQVLAAETEAVFPLRLAADDVKHAKVLRLTAGEHIAVIDGASDYFECEIIDISNGLPLVSIARHEEAPAEGPQVVLLQGLAKGDKMETVIRHATEVGVAAFVPLTCRRSVVKLDGKKAAAKTERWWAIAKSAAMQSGQARIPEVSEPATVGEACARLDGATAVLVCWEEAPGSASLREAIQGALAATRTPAADARIAVVVGPEGGLAEEEVRALLASNPRARLVTLGPSILRTETAGIVAPALALYELGAMGNGPERAEIERVEEDAGTVLPAPSPAAEGFVAMFPSAEIADA</sequence>
<dbReference type="SUPFAM" id="SSF88697">
    <property type="entry name" value="PUA domain-like"/>
    <property type="match status" value="1"/>
</dbReference>
<evidence type="ECO:0000256" key="7">
    <source>
        <dbReference type="ARBA" id="ARBA00022603"/>
    </source>
</evidence>
<dbReference type="Pfam" id="PF04452">
    <property type="entry name" value="Methyltrans_RNA"/>
    <property type="match status" value="1"/>
</dbReference>
<keyword evidence="8 15" id="KW-0808">Transferase</keyword>
<evidence type="ECO:0000256" key="8">
    <source>
        <dbReference type="ARBA" id="ARBA00022679"/>
    </source>
</evidence>
<dbReference type="InterPro" id="IPR029028">
    <property type="entry name" value="Alpha/beta_knot_MTases"/>
</dbReference>
<keyword evidence="9" id="KW-0949">S-adenosyl-L-methionine</keyword>
<name>A0A7C8BS46_9ACTN</name>
<keyword evidence="7 15" id="KW-0489">Methyltransferase</keyword>
<dbReference type="EC" id="2.1.1.193" evidence="3"/>
<protein>
    <recommendedName>
        <fullName evidence="4">Ribosomal RNA small subunit methyltransferase E</fullName>
        <ecNumber evidence="3">2.1.1.193</ecNumber>
    </recommendedName>
    <alternativeName>
        <fullName evidence="11">16S rRNA m3U1498 methyltransferase</fullName>
    </alternativeName>
</protein>
<comment type="function">
    <text evidence="10">Specifically methylates the N3 position of the uracil ring of uridine 1498 (m3U1498) in 16S rRNA. Acts on the fully assembled 30S ribosomal subunit.</text>
</comment>
<dbReference type="SUPFAM" id="SSF75217">
    <property type="entry name" value="alpha/beta knot"/>
    <property type="match status" value="1"/>
</dbReference>
<evidence type="ECO:0000256" key="6">
    <source>
        <dbReference type="ARBA" id="ARBA00022552"/>
    </source>
</evidence>
<gene>
    <name evidence="15" type="ORF">F8D48_04190</name>
</gene>
<dbReference type="InterPro" id="IPR029026">
    <property type="entry name" value="tRNA_m1G_MTases_N"/>
</dbReference>
<evidence type="ECO:0000256" key="4">
    <source>
        <dbReference type="ARBA" id="ARBA00013673"/>
    </source>
</evidence>
<dbReference type="RefSeq" id="WP_151430076.1">
    <property type="nucleotide sequence ID" value="NZ_JANJZI010000001.1"/>
</dbReference>
<comment type="subcellular location">
    <subcellularLocation>
        <location evidence="1">Cytoplasm</location>
    </subcellularLocation>
</comment>